<dbReference type="PRINTS" id="PR00237">
    <property type="entry name" value="GPCRRHODOPSN"/>
</dbReference>
<feature type="transmembrane region" description="Helical" evidence="9">
    <location>
        <begin position="25"/>
        <end position="44"/>
    </location>
</feature>
<evidence type="ECO:0000256" key="4">
    <source>
        <dbReference type="ARBA" id="ARBA00022989"/>
    </source>
</evidence>
<protein>
    <recommendedName>
        <fullName evidence="10">G-protein coupled receptors family 1 profile domain-containing protein</fullName>
    </recommendedName>
</protein>
<dbReference type="EMBL" id="JABSTU010000003">
    <property type="protein sequence ID" value="KAH8036314.1"/>
    <property type="molecule type" value="Genomic_DNA"/>
</dbReference>
<gene>
    <name evidence="11" type="ORF">HPB51_024880</name>
</gene>
<feature type="domain" description="G-protein coupled receptors family 1 profile" evidence="10">
    <location>
        <begin position="1"/>
        <end position="129"/>
    </location>
</feature>
<evidence type="ECO:0000256" key="5">
    <source>
        <dbReference type="ARBA" id="ARBA00023040"/>
    </source>
</evidence>
<dbReference type="SUPFAM" id="SSF81321">
    <property type="entry name" value="Family A G protein-coupled receptor-like"/>
    <property type="match status" value="1"/>
</dbReference>
<feature type="transmembrane region" description="Helical" evidence="9">
    <location>
        <begin position="105"/>
        <end position="129"/>
    </location>
</feature>
<keyword evidence="8" id="KW-0807">Transducer</keyword>
<accession>A0A9J6EPF4</accession>
<dbReference type="Pfam" id="PF00001">
    <property type="entry name" value="7tm_1"/>
    <property type="match status" value="1"/>
</dbReference>
<dbReference type="VEuPathDB" id="VectorBase:LOC119180844"/>
<sequence>MGVRRRAYWCMRDEASPGAWRSFEIYMLILVLCIPTLVMGYAYAKICAQLWMVVRERAHLTSGSACTEMLEKVPGKPGFSVNGDKRFLGKPSRADEDTVKQVIKMLILVVSLFVLCWAPILILNVLTAFRQRLGAQLLLPEAAAHLLPPAVLPEQLRQPARVRIHVALVQGLLPRRPDELPATGRRAAAWHHVASEPHTDHQPQHGTLGHVRHVTPGSAAGYPVHPLDEQLRSHAWYRRADLDKRITSVVTDKMILLSSQPTTAPQTPTLTPEFS</sequence>
<dbReference type="GO" id="GO:0004930">
    <property type="term" value="F:G protein-coupled receptor activity"/>
    <property type="evidence" value="ECO:0007669"/>
    <property type="project" value="UniProtKB-KW"/>
</dbReference>
<evidence type="ECO:0000256" key="6">
    <source>
        <dbReference type="ARBA" id="ARBA00023136"/>
    </source>
</evidence>
<evidence type="ECO:0000259" key="10">
    <source>
        <dbReference type="PROSITE" id="PS50262"/>
    </source>
</evidence>
<keyword evidence="5" id="KW-0297">G-protein coupled receptor</keyword>
<keyword evidence="6 9" id="KW-0472">Membrane</keyword>
<proteinExistence type="inferred from homology"/>
<keyword evidence="7" id="KW-0675">Receptor</keyword>
<evidence type="ECO:0000256" key="2">
    <source>
        <dbReference type="ARBA" id="ARBA00010663"/>
    </source>
</evidence>
<keyword evidence="4 9" id="KW-1133">Transmembrane helix</keyword>
<dbReference type="PANTHER" id="PTHR45695">
    <property type="entry name" value="LEUCOKININ RECEPTOR-RELATED"/>
    <property type="match status" value="1"/>
</dbReference>
<keyword evidence="12" id="KW-1185">Reference proteome</keyword>
<evidence type="ECO:0000256" key="9">
    <source>
        <dbReference type="SAM" id="Phobius"/>
    </source>
</evidence>
<evidence type="ECO:0000256" key="3">
    <source>
        <dbReference type="ARBA" id="ARBA00022692"/>
    </source>
</evidence>
<comment type="similarity">
    <text evidence="2">Belongs to the G-protein coupled receptor 1 family.</text>
</comment>
<organism evidence="11 12">
    <name type="scientific">Rhipicephalus microplus</name>
    <name type="common">Cattle tick</name>
    <name type="synonym">Boophilus microplus</name>
    <dbReference type="NCBI Taxonomy" id="6941"/>
    <lineage>
        <taxon>Eukaryota</taxon>
        <taxon>Metazoa</taxon>
        <taxon>Ecdysozoa</taxon>
        <taxon>Arthropoda</taxon>
        <taxon>Chelicerata</taxon>
        <taxon>Arachnida</taxon>
        <taxon>Acari</taxon>
        <taxon>Parasitiformes</taxon>
        <taxon>Ixodida</taxon>
        <taxon>Ixodoidea</taxon>
        <taxon>Ixodidae</taxon>
        <taxon>Rhipicephalinae</taxon>
        <taxon>Rhipicephalus</taxon>
        <taxon>Boophilus</taxon>
    </lineage>
</organism>
<dbReference type="InterPro" id="IPR017452">
    <property type="entry name" value="GPCR_Rhodpsn_7TM"/>
</dbReference>
<comment type="caution">
    <text evidence="11">The sequence shown here is derived from an EMBL/GenBank/DDBJ whole genome shotgun (WGS) entry which is preliminary data.</text>
</comment>
<evidence type="ECO:0000256" key="8">
    <source>
        <dbReference type="ARBA" id="ARBA00023224"/>
    </source>
</evidence>
<dbReference type="AlphaFoldDB" id="A0A9J6EPF4"/>
<evidence type="ECO:0000256" key="7">
    <source>
        <dbReference type="ARBA" id="ARBA00023170"/>
    </source>
</evidence>
<evidence type="ECO:0000313" key="11">
    <source>
        <dbReference type="EMBL" id="KAH8036314.1"/>
    </source>
</evidence>
<comment type="subcellular location">
    <subcellularLocation>
        <location evidence="1">Membrane</location>
        <topology evidence="1">Multi-pass membrane protein</topology>
    </subcellularLocation>
</comment>
<reference evidence="11" key="2">
    <citation type="submission" date="2021-09" db="EMBL/GenBank/DDBJ databases">
        <authorList>
            <person name="Jia N."/>
            <person name="Wang J."/>
            <person name="Shi W."/>
            <person name="Du L."/>
            <person name="Sun Y."/>
            <person name="Zhan W."/>
            <person name="Jiang J."/>
            <person name="Wang Q."/>
            <person name="Zhang B."/>
            <person name="Ji P."/>
            <person name="Sakyi L.B."/>
            <person name="Cui X."/>
            <person name="Yuan T."/>
            <person name="Jiang B."/>
            <person name="Yang W."/>
            <person name="Lam T.T.-Y."/>
            <person name="Chang Q."/>
            <person name="Ding S."/>
            <person name="Wang X."/>
            <person name="Zhu J."/>
            <person name="Ruan X."/>
            <person name="Zhao L."/>
            <person name="Wei J."/>
            <person name="Que T."/>
            <person name="Du C."/>
            <person name="Cheng J."/>
            <person name="Dai P."/>
            <person name="Han X."/>
            <person name="Huang E."/>
            <person name="Gao Y."/>
            <person name="Liu J."/>
            <person name="Shao H."/>
            <person name="Ye R."/>
            <person name="Li L."/>
            <person name="Wei W."/>
            <person name="Wang X."/>
            <person name="Wang C."/>
            <person name="Huo Q."/>
            <person name="Li W."/>
            <person name="Guo W."/>
            <person name="Chen H."/>
            <person name="Chen S."/>
            <person name="Zhou L."/>
            <person name="Zhou L."/>
            <person name="Ni X."/>
            <person name="Tian J."/>
            <person name="Zhou Y."/>
            <person name="Sheng Y."/>
            <person name="Liu T."/>
            <person name="Pan Y."/>
            <person name="Xia L."/>
            <person name="Li J."/>
            <person name="Zhao F."/>
            <person name="Cao W."/>
        </authorList>
    </citation>
    <scope>NUCLEOTIDE SEQUENCE</scope>
    <source>
        <strain evidence="11">Rmic-2018</strain>
        <tissue evidence="11">Larvae</tissue>
    </source>
</reference>
<dbReference type="PANTHER" id="PTHR45695:SF28">
    <property type="entry name" value="G-PROTEIN COUPLED RECEPTORS FAMILY 1 PROFILE DOMAIN-CONTAINING PROTEIN"/>
    <property type="match status" value="1"/>
</dbReference>
<evidence type="ECO:0000313" key="12">
    <source>
        <dbReference type="Proteomes" id="UP000821866"/>
    </source>
</evidence>
<dbReference type="Gene3D" id="1.20.1070.10">
    <property type="entry name" value="Rhodopsin 7-helix transmembrane proteins"/>
    <property type="match status" value="1"/>
</dbReference>
<dbReference type="Proteomes" id="UP000821866">
    <property type="component" value="Chromosome 11"/>
</dbReference>
<dbReference type="InterPro" id="IPR000276">
    <property type="entry name" value="GPCR_Rhodpsn"/>
</dbReference>
<dbReference type="PROSITE" id="PS50262">
    <property type="entry name" value="G_PROTEIN_RECEP_F1_2"/>
    <property type="match status" value="1"/>
</dbReference>
<reference evidence="11" key="1">
    <citation type="journal article" date="2020" name="Cell">
        <title>Large-Scale Comparative Analyses of Tick Genomes Elucidate Their Genetic Diversity and Vector Capacities.</title>
        <authorList>
            <consortium name="Tick Genome and Microbiome Consortium (TIGMIC)"/>
            <person name="Jia N."/>
            <person name="Wang J."/>
            <person name="Shi W."/>
            <person name="Du L."/>
            <person name="Sun Y."/>
            <person name="Zhan W."/>
            <person name="Jiang J.F."/>
            <person name="Wang Q."/>
            <person name="Zhang B."/>
            <person name="Ji P."/>
            <person name="Bell-Sakyi L."/>
            <person name="Cui X.M."/>
            <person name="Yuan T.T."/>
            <person name="Jiang B.G."/>
            <person name="Yang W.F."/>
            <person name="Lam T.T."/>
            <person name="Chang Q.C."/>
            <person name="Ding S.J."/>
            <person name="Wang X.J."/>
            <person name="Zhu J.G."/>
            <person name="Ruan X.D."/>
            <person name="Zhao L."/>
            <person name="Wei J.T."/>
            <person name="Ye R.Z."/>
            <person name="Que T.C."/>
            <person name="Du C.H."/>
            <person name="Zhou Y.H."/>
            <person name="Cheng J.X."/>
            <person name="Dai P.F."/>
            <person name="Guo W.B."/>
            <person name="Han X.H."/>
            <person name="Huang E.J."/>
            <person name="Li L.F."/>
            <person name="Wei W."/>
            <person name="Gao Y.C."/>
            <person name="Liu J.Z."/>
            <person name="Shao H.Z."/>
            <person name="Wang X."/>
            <person name="Wang C.C."/>
            <person name="Yang T.C."/>
            <person name="Huo Q.B."/>
            <person name="Li W."/>
            <person name="Chen H.Y."/>
            <person name="Chen S.E."/>
            <person name="Zhou L.G."/>
            <person name="Ni X.B."/>
            <person name="Tian J.H."/>
            <person name="Sheng Y."/>
            <person name="Liu T."/>
            <person name="Pan Y.S."/>
            <person name="Xia L.Y."/>
            <person name="Li J."/>
            <person name="Zhao F."/>
            <person name="Cao W.C."/>
        </authorList>
    </citation>
    <scope>NUCLEOTIDE SEQUENCE</scope>
    <source>
        <strain evidence="11">Rmic-2018</strain>
    </source>
</reference>
<keyword evidence="3 9" id="KW-0812">Transmembrane</keyword>
<evidence type="ECO:0000256" key="1">
    <source>
        <dbReference type="ARBA" id="ARBA00004141"/>
    </source>
</evidence>
<name>A0A9J6EPF4_RHIMP</name>
<dbReference type="GO" id="GO:0005886">
    <property type="term" value="C:plasma membrane"/>
    <property type="evidence" value="ECO:0007669"/>
    <property type="project" value="TreeGrafter"/>
</dbReference>